<dbReference type="Gene3D" id="3.10.20.300">
    <property type="entry name" value="mk0293 like domain"/>
    <property type="match status" value="1"/>
</dbReference>
<dbReference type="RefSeq" id="WP_013021646.1">
    <property type="nucleotide sequence ID" value="NC_013947.1"/>
</dbReference>
<dbReference type="eggNOG" id="COG1641">
    <property type="taxonomic scope" value="Bacteria"/>
</dbReference>
<dbReference type="Proteomes" id="UP000000844">
    <property type="component" value="Chromosome"/>
</dbReference>
<evidence type="ECO:0000313" key="4">
    <source>
        <dbReference type="Proteomes" id="UP000000844"/>
    </source>
</evidence>
<dbReference type="EC" id="4.99.1.12" evidence="2"/>
<sequence length="414" mass="42727">MICWIDAAAGASGDMFLGALVDAGVPLEVLRASVDALGVEPVRLTATETTRHGLAATKVDVDCPQSTIDRRYASIVRLITEASLPQPVRDKAIDVFTRLGHAEAAAHRVRLDDVHFHEVGALDSLADVVAACAGLHWLAENRGLGRIVCSAVTAGGGVTRGAHGGIPLPAPATLAVLSRAKAPVAGEVSYEACTPTGAAIIAAHATAYGTMPLMTVDAVGVGAGGRDPAERANVLRLVLGSQPTRADHAHSHGHHHAAPTVAAGDRPSALVMEANVDDLDPRLWPQVLAALLAAGASDAWLTPILMKKGRPAHTLSVLCGHDVEARVRSAIFAHTSTIGLRVNEVGKHALDREYGSIVLDGQTIGVKLARDDGRIVNVSVEHADVEAAATALDLPVKVVLARASGLAAESYGAA</sequence>
<dbReference type="GO" id="GO:0051604">
    <property type="term" value="P:protein maturation"/>
    <property type="evidence" value="ECO:0007669"/>
    <property type="project" value="UniProtKB-UniRule"/>
</dbReference>
<dbReference type="GO" id="GO:0016151">
    <property type="term" value="F:nickel cation binding"/>
    <property type="evidence" value="ECO:0007669"/>
    <property type="project" value="UniProtKB-UniRule"/>
</dbReference>
<evidence type="ECO:0000313" key="3">
    <source>
        <dbReference type="EMBL" id="ADD46075.1"/>
    </source>
</evidence>
<organism evidence="3 4">
    <name type="scientific">Stackebrandtia nassauensis (strain DSM 44728 / CIP 108903 / NRRL B-16338 / NBRC 102104 / LLR-40K-21)</name>
    <dbReference type="NCBI Taxonomy" id="446470"/>
    <lineage>
        <taxon>Bacteria</taxon>
        <taxon>Bacillati</taxon>
        <taxon>Actinomycetota</taxon>
        <taxon>Actinomycetes</taxon>
        <taxon>Glycomycetales</taxon>
        <taxon>Glycomycetaceae</taxon>
        <taxon>Stackebrandtia</taxon>
    </lineage>
</organism>
<name>D3Q5L5_STANL</name>
<dbReference type="EMBL" id="CP001778">
    <property type="protein sequence ID" value="ADD46075.1"/>
    <property type="molecule type" value="Genomic_DNA"/>
</dbReference>
<dbReference type="PANTHER" id="PTHR36566:SF1">
    <property type="entry name" value="PYRIDINIUM-3,5-BISTHIOCARBOXYLIC ACID MONONUCLEOTIDE NICKEL INSERTION PROTEIN"/>
    <property type="match status" value="1"/>
</dbReference>
<dbReference type="Pfam" id="PF01969">
    <property type="entry name" value="Ni_insertion"/>
    <property type="match status" value="1"/>
</dbReference>
<dbReference type="Gene3D" id="3.30.70.1380">
    <property type="entry name" value="Transcriptional regulatory protein pf0864 domain like"/>
    <property type="match status" value="1"/>
</dbReference>
<gene>
    <name evidence="2" type="primary">larC</name>
    <name evidence="3" type="ordered locus">Snas_6460</name>
</gene>
<evidence type="ECO:0000256" key="1">
    <source>
        <dbReference type="ARBA" id="ARBA00022596"/>
    </source>
</evidence>
<dbReference type="GO" id="GO:0016829">
    <property type="term" value="F:lyase activity"/>
    <property type="evidence" value="ECO:0007669"/>
    <property type="project" value="UniProtKB-UniRule"/>
</dbReference>
<comment type="catalytic activity">
    <reaction evidence="2">
        <text>Ni(II)-pyridinium-3,5-bisthiocarboxylate mononucleotide = pyridinium-3,5-bisthiocarboxylate mononucleotide + Ni(2+)</text>
        <dbReference type="Rhea" id="RHEA:54784"/>
        <dbReference type="ChEBI" id="CHEBI:49786"/>
        <dbReference type="ChEBI" id="CHEBI:137372"/>
        <dbReference type="ChEBI" id="CHEBI:137373"/>
        <dbReference type="EC" id="4.99.1.12"/>
    </reaction>
</comment>
<reference evidence="3 4" key="1">
    <citation type="journal article" date="2009" name="Stand. Genomic Sci.">
        <title>Complete genome sequence of Stackebrandtia nassauensis type strain (LLR-40K-21).</title>
        <authorList>
            <person name="Munk C."/>
            <person name="Lapidus A."/>
            <person name="Copeland A."/>
            <person name="Jando M."/>
            <person name="Mayilraj S."/>
            <person name="Glavina Del Rio T."/>
            <person name="Nolan M."/>
            <person name="Chen F."/>
            <person name="Lucas S."/>
            <person name="Tice H."/>
            <person name="Cheng J.F."/>
            <person name="Han C."/>
            <person name="Detter J.C."/>
            <person name="Bruce D."/>
            <person name="Goodwin L."/>
            <person name="Chain P."/>
            <person name="Pitluck S."/>
            <person name="Goker M."/>
            <person name="Ovchinikova G."/>
            <person name="Pati A."/>
            <person name="Ivanova N."/>
            <person name="Mavromatis K."/>
            <person name="Chen A."/>
            <person name="Palaniappan K."/>
            <person name="Land M."/>
            <person name="Hauser L."/>
            <person name="Chang Y.J."/>
            <person name="Jeffries C.D."/>
            <person name="Bristow J."/>
            <person name="Eisen J.A."/>
            <person name="Markowitz V."/>
            <person name="Hugenholtz P."/>
            <person name="Kyrpides N.C."/>
            <person name="Klenk H.P."/>
        </authorList>
    </citation>
    <scope>NUCLEOTIDE SEQUENCE [LARGE SCALE GENOMIC DNA]</scope>
    <source>
        <strain evidence="4">DSM 44728 / CIP 108903 / NRRL B-16338 / NBRC 102104 / LLR-40K-21</strain>
    </source>
</reference>
<dbReference type="STRING" id="446470.Snas_6460"/>
<evidence type="ECO:0000256" key="2">
    <source>
        <dbReference type="HAMAP-Rule" id="MF_01074"/>
    </source>
</evidence>
<dbReference type="AlphaFoldDB" id="D3Q5L5"/>
<keyword evidence="1 2" id="KW-0533">Nickel</keyword>
<comment type="similarity">
    <text evidence="2">Belongs to the LarC family.</text>
</comment>
<dbReference type="HOGENOM" id="CLU_028523_2_1_11"/>
<comment type="function">
    <text evidence="2">Involved in the biosynthesis of a nickel-pincer cofactor ((SCS)Ni(II) pincer complex). Binds Ni(2+), and functions in nickel delivery to pyridinium-3,5-bisthiocarboxylic acid mononucleotide (P2TMN), to form the mature cofactor. Is thus probably required for the activation of nickel-pincer cofactor-dependent enzymes.</text>
</comment>
<keyword evidence="4" id="KW-1185">Reference proteome</keyword>
<keyword evidence="2" id="KW-0456">Lyase</keyword>
<dbReference type="InterPro" id="IPR002822">
    <property type="entry name" value="Ni_insertion"/>
</dbReference>
<dbReference type="HAMAP" id="MF_01074">
    <property type="entry name" value="LarC"/>
    <property type="match status" value="1"/>
</dbReference>
<dbReference type="NCBIfam" id="TIGR00299">
    <property type="entry name" value="nickel pincer cofactor biosynthesis protein LarC"/>
    <property type="match status" value="1"/>
</dbReference>
<dbReference type="PANTHER" id="PTHR36566">
    <property type="entry name" value="NICKEL INSERTION PROTEIN-RELATED"/>
    <property type="match status" value="1"/>
</dbReference>
<proteinExistence type="inferred from homology"/>
<accession>D3Q5L5</accession>
<protein>
    <recommendedName>
        <fullName evidence="2">Pyridinium-3,5-bisthiocarboxylic acid mononucleotide nickel insertion protein</fullName>
        <shortName evidence="2">P2TMN nickel insertion protein</shortName>
        <ecNumber evidence="2">4.99.1.12</ecNumber>
    </recommendedName>
    <alternativeName>
        <fullName evidence="2">Nickel-pincer cofactor biosynthesis protein LarC</fullName>
    </alternativeName>
</protein>
<dbReference type="KEGG" id="sna:Snas_6460"/>